<organism evidence="3 4">
    <name type="scientific">Halomonas piscis</name>
    <dbReference type="NCBI Taxonomy" id="3031727"/>
    <lineage>
        <taxon>Bacteria</taxon>
        <taxon>Pseudomonadati</taxon>
        <taxon>Pseudomonadota</taxon>
        <taxon>Gammaproteobacteria</taxon>
        <taxon>Oceanospirillales</taxon>
        <taxon>Halomonadaceae</taxon>
        <taxon>Halomonas</taxon>
    </lineage>
</organism>
<sequence length="413" mass="45799">MSHRFASINVVIINDFAHVQGGAAKVAIESAIGLAEAGHRVFFIYGDGPASEALFHPNIQLIDLEEQELLNNPSRFLAAREGLWNRRVASRVAEVLRGLSAEHTVVHLHSWVKVLSPSVIHAIRRAGLPLVTTLHDYFSVCPNGGFYNYRTQSTCPLRPLSAACLATNCDARSYPQKIWRSARQFLTSMAGMPRHQRHFIYVSEFSRRVVEPYLPKAANLWHVPNPIKANKEEPVLPSRSTTMSFIGRLTPEKGGDVFVEAARLTGIHAKLVGAGSMQDTLEARLPDAQFTGWQPHAAVIDHMKTSRCVVLSSRIYETQGMVVAEAAAYGVPSIVSSDCAGSEFIEDGVTGLLFRSGDINDLAEKMRRLANDDALVNRLGKQAYARFWEADLTAQRHVDNLMTCYRHMLATQR</sequence>
<gene>
    <name evidence="3" type="ORF">P1P91_05865</name>
</gene>
<feature type="domain" description="Glycosyl transferase family 1" evidence="1">
    <location>
        <begin position="229"/>
        <end position="385"/>
    </location>
</feature>
<dbReference type="CDD" id="cd03801">
    <property type="entry name" value="GT4_PimA-like"/>
    <property type="match status" value="1"/>
</dbReference>
<keyword evidence="4" id="KW-1185">Reference proteome</keyword>
<dbReference type="EMBL" id="CP119391">
    <property type="protein sequence ID" value="WNK21199.1"/>
    <property type="molecule type" value="Genomic_DNA"/>
</dbReference>
<dbReference type="Pfam" id="PF00534">
    <property type="entry name" value="Glycos_transf_1"/>
    <property type="match status" value="1"/>
</dbReference>
<proteinExistence type="predicted"/>
<dbReference type="InterPro" id="IPR001296">
    <property type="entry name" value="Glyco_trans_1"/>
</dbReference>
<feature type="domain" description="Glycosyltransferase subfamily 4-like N-terminal" evidence="2">
    <location>
        <begin position="21"/>
        <end position="228"/>
    </location>
</feature>
<accession>A0ABY9Z4B3</accession>
<dbReference type="Gene3D" id="3.40.50.2000">
    <property type="entry name" value="Glycogen Phosphorylase B"/>
    <property type="match status" value="2"/>
</dbReference>
<name>A0ABY9Z4B3_9GAMM</name>
<evidence type="ECO:0000259" key="1">
    <source>
        <dbReference type="Pfam" id="PF00534"/>
    </source>
</evidence>
<dbReference type="RefSeq" id="WP_311885176.1">
    <property type="nucleotide sequence ID" value="NZ_CP119391.1"/>
</dbReference>
<dbReference type="Pfam" id="PF13439">
    <property type="entry name" value="Glyco_transf_4"/>
    <property type="match status" value="1"/>
</dbReference>
<reference evidence="3 4" key="1">
    <citation type="submission" date="2023-03" db="EMBL/GenBank/DDBJ databases">
        <title>Halomonas sp. nov., isolated from Korean tranditional fermented seafood 'Jeotgal'.</title>
        <authorList>
            <person name="Kim B."/>
            <person name="Shin N.-R."/>
        </authorList>
    </citation>
    <scope>NUCLEOTIDE SEQUENCE [LARGE SCALE GENOMIC DNA]</scope>
    <source>
        <strain evidence="3 4">SG2L-4</strain>
    </source>
</reference>
<dbReference type="Proteomes" id="UP001301869">
    <property type="component" value="Chromosome"/>
</dbReference>
<evidence type="ECO:0000313" key="3">
    <source>
        <dbReference type="EMBL" id="WNK21199.1"/>
    </source>
</evidence>
<dbReference type="SUPFAM" id="SSF53756">
    <property type="entry name" value="UDP-Glycosyltransferase/glycogen phosphorylase"/>
    <property type="match status" value="1"/>
</dbReference>
<dbReference type="PANTHER" id="PTHR12526">
    <property type="entry name" value="GLYCOSYLTRANSFERASE"/>
    <property type="match status" value="1"/>
</dbReference>
<evidence type="ECO:0000313" key="4">
    <source>
        <dbReference type="Proteomes" id="UP001301869"/>
    </source>
</evidence>
<evidence type="ECO:0000259" key="2">
    <source>
        <dbReference type="Pfam" id="PF13439"/>
    </source>
</evidence>
<protein>
    <submittedName>
        <fullName evidence="3">Glycosyltransferase family 4 protein</fullName>
    </submittedName>
</protein>
<dbReference type="InterPro" id="IPR028098">
    <property type="entry name" value="Glyco_trans_4-like_N"/>
</dbReference>